<feature type="domain" description="CARMIL C-terminal" evidence="11">
    <location>
        <begin position="776"/>
        <end position="925"/>
    </location>
</feature>
<gene>
    <name evidence="14" type="primary">carmil2</name>
</gene>
<accession>A0AAJ8DSM7</accession>
<keyword evidence="4" id="KW-1003">Cell membrane</keyword>
<dbReference type="InterPro" id="IPR011993">
    <property type="entry name" value="PH-like_dom_sf"/>
</dbReference>
<feature type="compositionally biased region" description="Basic and acidic residues" evidence="10">
    <location>
        <begin position="1410"/>
        <end position="1420"/>
    </location>
</feature>
<dbReference type="InterPro" id="IPR051279">
    <property type="entry name" value="PP1-Reg/Actin-Interact_Protein"/>
</dbReference>
<reference evidence="14" key="1">
    <citation type="submission" date="2025-08" db="UniProtKB">
        <authorList>
            <consortium name="RefSeq"/>
        </authorList>
    </citation>
    <scope>IDENTIFICATION</scope>
    <source>
        <tissue evidence="14">Brain</tissue>
    </source>
</reference>
<dbReference type="Pfam" id="PF17888">
    <property type="entry name" value="Carm_PH"/>
    <property type="match status" value="1"/>
</dbReference>
<dbReference type="GO" id="GO:0005737">
    <property type="term" value="C:cytoplasm"/>
    <property type="evidence" value="ECO:0007669"/>
    <property type="project" value="UniProtKB-SubCell"/>
</dbReference>
<keyword evidence="9" id="KW-0175">Coiled coil</keyword>
<dbReference type="GeneID" id="108884602"/>
<feature type="compositionally biased region" description="Polar residues" evidence="10">
    <location>
        <begin position="1765"/>
        <end position="1779"/>
    </location>
</feature>
<feature type="compositionally biased region" description="Basic and acidic residues" evidence="10">
    <location>
        <begin position="1451"/>
        <end position="1471"/>
    </location>
</feature>
<dbReference type="Pfam" id="PF13516">
    <property type="entry name" value="LRR_6"/>
    <property type="match status" value="2"/>
</dbReference>
<feature type="region of interest" description="Disordered" evidence="10">
    <location>
        <begin position="906"/>
        <end position="979"/>
    </location>
</feature>
<feature type="region of interest" description="Disordered" evidence="10">
    <location>
        <begin position="1310"/>
        <end position="1329"/>
    </location>
</feature>
<comment type="similarity">
    <text evidence="3">Belongs to the CARMIL family.</text>
</comment>
<dbReference type="InterPro" id="IPR032675">
    <property type="entry name" value="LRR_dom_sf"/>
</dbReference>
<feature type="domain" description="CARMIL pleckstrin homology" evidence="12">
    <location>
        <begin position="38"/>
        <end position="117"/>
    </location>
</feature>
<dbReference type="InterPro" id="IPR031943">
    <property type="entry name" value="CARMIL_C"/>
</dbReference>
<feature type="compositionally biased region" description="Polar residues" evidence="10">
    <location>
        <begin position="1311"/>
        <end position="1329"/>
    </location>
</feature>
<evidence type="ECO:0000256" key="1">
    <source>
        <dbReference type="ARBA" id="ARBA00004236"/>
    </source>
</evidence>
<keyword evidence="6" id="KW-0433">Leucine-rich repeat</keyword>
<feature type="compositionally biased region" description="Polar residues" evidence="10">
    <location>
        <begin position="1740"/>
        <end position="1751"/>
    </location>
</feature>
<evidence type="ECO:0000256" key="2">
    <source>
        <dbReference type="ARBA" id="ARBA00004496"/>
    </source>
</evidence>
<dbReference type="GO" id="GO:0016477">
    <property type="term" value="P:cell migration"/>
    <property type="evidence" value="ECO:0007669"/>
    <property type="project" value="TreeGrafter"/>
</dbReference>
<dbReference type="SUPFAM" id="SSF52047">
    <property type="entry name" value="RNI-like"/>
    <property type="match status" value="2"/>
</dbReference>
<feature type="compositionally biased region" description="Gly residues" evidence="10">
    <location>
        <begin position="928"/>
        <end position="939"/>
    </location>
</feature>
<keyword evidence="7" id="KW-0677">Repeat</keyword>
<feature type="domain" description="CARMIL C-terminal" evidence="11">
    <location>
        <begin position="1049"/>
        <end position="1148"/>
    </location>
</feature>
<evidence type="ECO:0000259" key="12">
    <source>
        <dbReference type="Pfam" id="PF17888"/>
    </source>
</evidence>
<dbReference type="GO" id="GO:0034315">
    <property type="term" value="P:regulation of Arp2/3 complex-mediated actin nucleation"/>
    <property type="evidence" value="ECO:0007669"/>
    <property type="project" value="TreeGrafter"/>
</dbReference>
<feature type="compositionally biased region" description="Basic and acidic residues" evidence="10">
    <location>
        <begin position="1020"/>
        <end position="1032"/>
    </location>
</feature>
<keyword evidence="5" id="KW-0963">Cytoplasm</keyword>
<evidence type="ECO:0000313" key="14">
    <source>
        <dbReference type="RefSeq" id="XP_050929607.1"/>
    </source>
</evidence>
<evidence type="ECO:0000256" key="8">
    <source>
        <dbReference type="ARBA" id="ARBA00023136"/>
    </source>
</evidence>
<feature type="region of interest" description="Disordered" evidence="10">
    <location>
        <begin position="1020"/>
        <end position="1105"/>
    </location>
</feature>
<feature type="region of interest" description="Disordered" evidence="10">
    <location>
        <begin position="1657"/>
        <end position="1877"/>
    </location>
</feature>
<dbReference type="KEGG" id="lcf:108884602"/>
<protein>
    <submittedName>
        <fullName evidence="14">Capping protein, Arp2/3 and myosin-I linker protein 2 isoform X1</fullName>
    </submittedName>
</protein>
<dbReference type="Gene3D" id="6.10.140.1850">
    <property type="match status" value="1"/>
</dbReference>
<dbReference type="Pfam" id="PF16000">
    <property type="entry name" value="CARMIL_C"/>
    <property type="match status" value="2"/>
</dbReference>
<feature type="compositionally biased region" description="Polar residues" evidence="10">
    <location>
        <begin position="1571"/>
        <end position="1580"/>
    </location>
</feature>
<sequence length="1877" mass="204037">MDSVSQTLQDQISELLKPHRVCVVTPVVINHSSQPCGRSANRFVVLSLWRGYLVINKQPVRVESTFSYLEICSINIHSLTQIVLETDRQTLSFSVSCVEDLEAMVSHITASLKRIFPDSSPGKLLKTIPPDLQQRLLTLTGVIEEQFNSQPGSCGGFSDTYAALCDFNEMPFREEIQWDVDNIYYTHNSKQFNLQDFSHLESRDLALAVAALSFNQWFTRICCKELKLSVDVQQQLTFLLSRSPSLEELSLEASGLKLDFAIKMAAALREHTSSALCSINLTGNPIEDKGVIALSQELGNLAERLKHLSLSRVSMTARGLGCLSQLLSSNQLFSASLTHLDLSGNPSSLVTEEATFLFKFLSSTNSLCHLDLSDTNCPLDTLFVSLSAGCCYKLTHLNLARNPFSHRKVRDVTKTILEFFSQSCELKYVSLSGTKLPPQALRYLLQGLATNNHLFGLELDLSSCELRSAGAQVIQEHISEARAIKTLDISDNGFENDMVTLVLSVGRCHCLQRLALGRNFAMKSRALTDVLHRIAQLIQDEECPLQSLSVCDSKLKTGMHILLSALGGNASLAELDISGNNIGDTGAKMLAKALMNNTRLRTLTWDRNNVTARGFQDVADALERNFTLQQVSLPLADITQSYRNNPDRTKEALHKIQQCLDRNNQRQSDTVELQQVLRTQQSEKLVQGMCRQLEDSLQRLNHFSSQEVQADILTTHEVLHNARESIKLLPSLYEAGRKSASDGDLVNSILTNAAMALTNEFTQSIQEMAQGLMRCAEAVCPRVVQRSSVCECLSESVSKRCRQTHTFLRSTLVESTGQIIINRLRELRQTMSVSLAESIIEQVQQDLTMAQNKMNCLMKENSCNPLKASIPELRLVDTDFPTDDYSPAFWRNSFHSKSLRPAPSIKSLLDADWEQQTRDRGAERERGGGAGEEGGGEGRCGLPWLPTATPLSVMASSPSPSPSTSPSPSPPGRRGRGRREGVVAVVDAAAAISGARRASFIPPPSLPLLYSISTRVPEEEAAGRGGLPRREAPFPGCGPSPGPLPSSGSPASPMEPLPTQGQTLRHYTASRPRPRRTHTQPPSPRPQEPVSKVENEASEAMGRVDEGVEEFFTKKILPDYALKGQWEESNPAQATPSESSSTPSASTPFSSSSENITSSTTTTVTSPSVPFTDTSFTSTDVPPLSTSSTPPAPSSVTTTTLPTKNIKKKFGDFFAFKRARAGRAPKAGGGEGGGGEGVKVKRTSIADLIRPLREAKERERERERDKEREKERGARSVEDANISNDAATTEGTVATGHRLAGDAREVMAPANTLTMTTPPSETAPSYPTIATSPDLMSATLSNLEEKVVRTPSPVVTSPLTEQEMSGVLMKEMKLGGTPYGERRLKVTKRSLREGKSQSLILLTGLEPEDKDNSQSKKHASESTPSFEQRLQVMLHRMGVAKTPPADTKTSQNKDEELRKANSEGAILDKPEPPPTYMKPRTMSTSSADPRHPIRALDPTRPDPPLHPKPALPERPIGPLPPKPAVAAKPPLPTPTAPAGGGVHASSAPPSSSSAERVQLRAHTHDGRPGESTAQNGSQEGPQGAASALSPRKELLPPAPSPWRGPSAQDRSEKAQSVTDESLPKTRQHMKPLPQRRAVSVHEDALAMTQELKAVLQRSPIRFRENRGDLPTCTEDPSSGEEAQRALDARDTGKETPEEKKDAVQKEELKAGKGRMGCGGTATGAKYPSPGEQEAPGLGCPSSTTQAQQAASVSRLFSPAAALDKASSTLERPPALSQTLEKPPVTPTSQKRSPSTTLEKLLVSPSPQDKTPCTIPAASESPENPQVSPLSHKKKSPGTVPATMDPRNSTQERGEVISKQHTVKAEPADQRTEPPLSE</sequence>
<feature type="region of interest" description="Disordered" evidence="10">
    <location>
        <begin position="1221"/>
        <end position="1302"/>
    </location>
</feature>
<proteinExistence type="inferred from homology"/>
<feature type="compositionally biased region" description="Low complexity" evidence="10">
    <location>
        <begin position="1543"/>
        <end position="1554"/>
    </location>
</feature>
<evidence type="ECO:0000256" key="9">
    <source>
        <dbReference type="SAM" id="Coils"/>
    </source>
</evidence>
<dbReference type="GO" id="GO:0030027">
    <property type="term" value="C:lamellipodium"/>
    <property type="evidence" value="ECO:0007669"/>
    <property type="project" value="TreeGrafter"/>
</dbReference>
<feature type="compositionally biased region" description="Pro residues" evidence="10">
    <location>
        <begin position="1506"/>
        <end position="1535"/>
    </location>
</feature>
<dbReference type="Gene3D" id="3.80.10.10">
    <property type="entry name" value="Ribonuclease Inhibitor"/>
    <property type="match status" value="1"/>
</dbReference>
<feature type="compositionally biased region" description="Low complexity" evidence="10">
    <location>
        <begin position="1131"/>
        <end position="1203"/>
    </location>
</feature>
<feature type="compositionally biased region" description="Basic and acidic residues" evidence="10">
    <location>
        <begin position="1849"/>
        <end position="1871"/>
    </location>
</feature>
<dbReference type="SMART" id="SM00368">
    <property type="entry name" value="LRR_RI"/>
    <property type="match status" value="7"/>
</dbReference>
<evidence type="ECO:0000256" key="6">
    <source>
        <dbReference type="ARBA" id="ARBA00022614"/>
    </source>
</evidence>
<evidence type="ECO:0000256" key="4">
    <source>
        <dbReference type="ARBA" id="ARBA00022475"/>
    </source>
</evidence>
<dbReference type="CTD" id="146206"/>
<feature type="region of interest" description="Disordered" evidence="10">
    <location>
        <begin position="1390"/>
        <end position="1641"/>
    </location>
</feature>
<feature type="compositionally biased region" description="Polar residues" evidence="10">
    <location>
        <begin position="1786"/>
        <end position="1797"/>
    </location>
</feature>
<dbReference type="PANTHER" id="PTHR24112">
    <property type="entry name" value="LEUCINE-RICH REPEAT, ISOFORM F-RELATED"/>
    <property type="match status" value="1"/>
</dbReference>
<keyword evidence="8" id="KW-0472">Membrane</keyword>
<feature type="compositionally biased region" description="Polar residues" evidence="10">
    <location>
        <begin position="1281"/>
        <end position="1292"/>
    </location>
</feature>
<feature type="compositionally biased region" description="Gly residues" evidence="10">
    <location>
        <begin position="1227"/>
        <end position="1237"/>
    </location>
</feature>
<dbReference type="InterPro" id="IPR041245">
    <property type="entry name" value="CARMIL_PH"/>
</dbReference>
<feature type="compositionally biased region" description="Basic and acidic residues" evidence="10">
    <location>
        <begin position="1250"/>
        <end position="1278"/>
    </location>
</feature>
<evidence type="ECO:0000313" key="13">
    <source>
        <dbReference type="Proteomes" id="UP000694890"/>
    </source>
</evidence>
<feature type="compositionally biased region" description="Basic and acidic residues" evidence="10">
    <location>
        <begin position="915"/>
        <end position="927"/>
    </location>
</feature>
<evidence type="ECO:0000259" key="11">
    <source>
        <dbReference type="Pfam" id="PF16000"/>
    </source>
</evidence>
<evidence type="ECO:0000256" key="3">
    <source>
        <dbReference type="ARBA" id="ARBA00007298"/>
    </source>
</evidence>
<dbReference type="Gene3D" id="2.30.29.30">
    <property type="entry name" value="Pleckstrin-homology domain (PH domain)/Phosphotyrosine-binding domain (PTB)"/>
    <property type="match status" value="1"/>
</dbReference>
<evidence type="ECO:0000256" key="10">
    <source>
        <dbReference type="SAM" id="MobiDB-lite"/>
    </source>
</evidence>
<dbReference type="GO" id="GO:0005886">
    <property type="term" value="C:plasma membrane"/>
    <property type="evidence" value="ECO:0007669"/>
    <property type="project" value="UniProtKB-SubCell"/>
</dbReference>
<feature type="compositionally biased region" description="Pro residues" evidence="10">
    <location>
        <begin position="959"/>
        <end position="971"/>
    </location>
</feature>
<dbReference type="Proteomes" id="UP000694890">
    <property type="component" value="Linkage group LG10"/>
</dbReference>
<organism evidence="13 14">
    <name type="scientific">Lates calcarifer</name>
    <name type="common">Barramundi</name>
    <name type="synonym">Holocentrus calcarifer</name>
    <dbReference type="NCBI Taxonomy" id="8187"/>
    <lineage>
        <taxon>Eukaryota</taxon>
        <taxon>Metazoa</taxon>
        <taxon>Chordata</taxon>
        <taxon>Craniata</taxon>
        <taxon>Vertebrata</taxon>
        <taxon>Euteleostomi</taxon>
        <taxon>Actinopterygii</taxon>
        <taxon>Neopterygii</taxon>
        <taxon>Teleostei</taxon>
        <taxon>Neoteleostei</taxon>
        <taxon>Acanthomorphata</taxon>
        <taxon>Carangaria</taxon>
        <taxon>Carangaria incertae sedis</taxon>
        <taxon>Centropomidae</taxon>
        <taxon>Lates</taxon>
    </lineage>
</organism>
<feature type="coiled-coil region" evidence="9">
    <location>
        <begin position="833"/>
        <end position="860"/>
    </location>
</feature>
<dbReference type="InterPro" id="IPR001611">
    <property type="entry name" value="Leu-rich_rpt"/>
</dbReference>
<dbReference type="RefSeq" id="XP_050929607.1">
    <property type="nucleotide sequence ID" value="XM_051073650.1"/>
</dbReference>
<evidence type="ECO:0000256" key="5">
    <source>
        <dbReference type="ARBA" id="ARBA00022490"/>
    </source>
</evidence>
<comment type="subcellular location">
    <subcellularLocation>
        <location evidence="1">Cell membrane</location>
    </subcellularLocation>
    <subcellularLocation>
        <location evidence="2">Cytoplasm</location>
    </subcellularLocation>
</comment>
<dbReference type="PANTHER" id="PTHR24112:SF32">
    <property type="entry name" value="CAPPING PROTEIN, ARP2_3 AND MYOSIN-I LINKER PROTEIN 2"/>
    <property type="match status" value="1"/>
</dbReference>
<evidence type="ECO:0000256" key="7">
    <source>
        <dbReference type="ARBA" id="ARBA00022737"/>
    </source>
</evidence>
<feature type="region of interest" description="Disordered" evidence="10">
    <location>
        <begin position="1124"/>
        <end position="1203"/>
    </location>
</feature>
<feature type="compositionally biased region" description="Basic and acidic residues" evidence="10">
    <location>
        <begin position="1681"/>
        <end position="1710"/>
    </location>
</feature>
<name>A0AAJ8DSM7_LATCA</name>